<evidence type="ECO:0000256" key="5">
    <source>
        <dbReference type="ARBA" id="ARBA00057041"/>
    </source>
</evidence>
<comment type="function">
    <text evidence="5">Component of the eukaryotic translation initiation factor 3 (eIF-3) complex, which is required for several steps in the initiation of protein synthesis. The eIF-3 complex associates with the 40S ribosome and facilitates the recruitment of eIF-1, eIF-1A, eIF-2:GTP:methionyl-tRNAi and eIF-5 to form the 43S pre-initiation complex (43S PIC). The eIF-3 complex stimulates mRNA recruitment to the 43S PIC and scanning of the mRNA for AUG recognition. The eIF-3 complex is also required for disassembly and recycling of post-termination ribosomal complexes and subsequently prevents premature joining of the 40S and 60S ribosomal subunits prior to initiation. The eIF-3 complex specifically targets and initiates translation of a subset of mRNAs involved in cell proliferation, including cell cycling, differentiation and apoptosis, and uses different modes of RNA stem-loop binding to exert either translational activation or repression.</text>
</comment>
<sequence>MVQLGILYNRTMVQLGILYNRTMVQLGILYNRTMVQLGILYNRTMVQLGILYNRTMVQLGILYNRTMVQLGILYNRTMVQLGILYNRTMAQLGILYNRTMAQLGTQSLTPQPGSPAPQPVPPAPQPSPGAPPGPPESMREHVVAASKAMKTGDWRRCHRYVVNEKMNGKVWDLFPEADQVRAMLVRKIQEESLRTYLFTYSSVYDSISMETLAAMFELDLPTVHGIISKMIIGEELMASLDQPTATVMMHRTEPTATQNLALQLAEKLGNLVENNERVLDQRQGAYGGYFRDQKDGGYRKGDGYLRRGGFRQERGNY</sequence>
<dbReference type="InterPro" id="IPR036388">
    <property type="entry name" value="WH-like_DNA-bd_sf"/>
</dbReference>
<dbReference type="SUPFAM" id="SSF46785">
    <property type="entry name" value="Winged helix' DNA-binding domain"/>
    <property type="match status" value="1"/>
</dbReference>
<dbReference type="GO" id="GO:0031369">
    <property type="term" value="F:translation initiation factor binding"/>
    <property type="evidence" value="ECO:0007669"/>
    <property type="project" value="InterPro"/>
</dbReference>
<keyword evidence="1" id="KW-0963">Cytoplasm</keyword>
<reference evidence="9" key="1">
    <citation type="submission" date="2025-08" db="UniProtKB">
        <authorList>
            <consortium name="RefSeq"/>
        </authorList>
    </citation>
    <scope>IDENTIFICATION</scope>
</reference>
<dbReference type="InterPro" id="IPR058999">
    <property type="entry name" value="EIF3CL_C"/>
</dbReference>
<dbReference type="FunFam" id="1.10.10.10:FF:000461">
    <property type="entry name" value="Eukaryotic translation initiation factor 3 subunit C"/>
    <property type="match status" value="1"/>
</dbReference>
<evidence type="ECO:0000256" key="2">
    <source>
        <dbReference type="ARBA" id="ARBA00022540"/>
    </source>
</evidence>
<evidence type="ECO:0000256" key="3">
    <source>
        <dbReference type="ARBA" id="ARBA00022553"/>
    </source>
</evidence>
<feature type="domain" description="PCI" evidence="7">
    <location>
        <begin position="61"/>
        <end position="254"/>
    </location>
</feature>
<keyword evidence="2" id="KW-0396">Initiation factor</keyword>
<accession>A0A6J0J8T7</accession>
<feature type="compositionally biased region" description="Pro residues" evidence="6">
    <location>
        <begin position="112"/>
        <end position="135"/>
    </location>
</feature>
<protein>
    <submittedName>
        <fullName evidence="9">Eukaryotic translation initiation factor 3 subunit C-like</fullName>
    </submittedName>
</protein>
<dbReference type="Pfam" id="PF26569">
    <property type="entry name" value="EIF3CL_C"/>
    <property type="match status" value="1"/>
</dbReference>
<dbReference type="SMART" id="SM00088">
    <property type="entry name" value="PINT"/>
    <property type="match status" value="1"/>
</dbReference>
<dbReference type="GO" id="GO:0003743">
    <property type="term" value="F:translation initiation factor activity"/>
    <property type="evidence" value="ECO:0007669"/>
    <property type="project" value="UniProtKB-KW"/>
</dbReference>
<keyword evidence="3" id="KW-0597">Phosphoprotein</keyword>
<dbReference type="GeneID" id="108510223"/>
<dbReference type="Gene3D" id="1.10.10.10">
    <property type="entry name" value="Winged helix-like DNA-binding domain superfamily/Winged helix DNA-binding domain"/>
    <property type="match status" value="1"/>
</dbReference>
<dbReference type="OrthoDB" id="29647at2759"/>
<dbReference type="Proteomes" id="UP000504624">
    <property type="component" value="Unplaced"/>
</dbReference>
<proteinExistence type="predicted"/>
<feature type="region of interest" description="Disordered" evidence="6">
    <location>
        <begin position="106"/>
        <end position="140"/>
    </location>
</feature>
<dbReference type="Pfam" id="PF01399">
    <property type="entry name" value="PCI"/>
    <property type="match status" value="1"/>
</dbReference>
<dbReference type="PROSITE" id="PS50250">
    <property type="entry name" value="PCI"/>
    <property type="match status" value="1"/>
</dbReference>
<dbReference type="InterPro" id="IPR027516">
    <property type="entry name" value="EIF3C"/>
</dbReference>
<evidence type="ECO:0000313" key="9">
    <source>
        <dbReference type="RefSeq" id="XP_017695388.1"/>
    </source>
</evidence>
<organism evidence="8 9">
    <name type="scientific">Lepidothrix coronata</name>
    <name type="common">blue-crowned manakin</name>
    <dbReference type="NCBI Taxonomy" id="321398"/>
    <lineage>
        <taxon>Eukaryota</taxon>
        <taxon>Metazoa</taxon>
        <taxon>Chordata</taxon>
        <taxon>Craniata</taxon>
        <taxon>Vertebrata</taxon>
        <taxon>Euteleostomi</taxon>
        <taxon>Archelosauria</taxon>
        <taxon>Archosauria</taxon>
        <taxon>Dinosauria</taxon>
        <taxon>Saurischia</taxon>
        <taxon>Theropoda</taxon>
        <taxon>Coelurosauria</taxon>
        <taxon>Aves</taxon>
        <taxon>Neognathae</taxon>
        <taxon>Neoaves</taxon>
        <taxon>Telluraves</taxon>
        <taxon>Australaves</taxon>
        <taxon>Passeriformes</taxon>
        <taxon>Pipridae</taxon>
        <taxon>Lepidothrix</taxon>
    </lineage>
</organism>
<dbReference type="PANTHER" id="PTHR13937">
    <property type="entry name" value="EUKARYOTIC TRANSLATION INITATION FACTOR 3, SUBUNIT 8 EIF3S8 -RELATED"/>
    <property type="match status" value="1"/>
</dbReference>
<evidence type="ECO:0000256" key="1">
    <source>
        <dbReference type="ARBA" id="ARBA00022490"/>
    </source>
</evidence>
<keyword evidence="8" id="KW-1185">Reference proteome</keyword>
<dbReference type="InterPro" id="IPR036390">
    <property type="entry name" value="WH_DNA-bd_sf"/>
</dbReference>
<name>A0A6J0J8T7_9PASS</name>
<dbReference type="RefSeq" id="XP_017695388.1">
    <property type="nucleotide sequence ID" value="XM_017839899.1"/>
</dbReference>
<dbReference type="InterPro" id="IPR000717">
    <property type="entry name" value="PCI_dom"/>
</dbReference>
<dbReference type="PANTHER" id="PTHR13937:SF0">
    <property type="entry name" value="EUKARYOTIC TRANSLATION INITIATION FACTOR 3 SUBUNIT C-RELATED"/>
    <property type="match status" value="1"/>
</dbReference>
<dbReference type="GO" id="GO:0003723">
    <property type="term" value="F:RNA binding"/>
    <property type="evidence" value="ECO:0007669"/>
    <property type="project" value="InterPro"/>
</dbReference>
<gene>
    <name evidence="9" type="primary">LOC108510223</name>
</gene>
<evidence type="ECO:0000313" key="8">
    <source>
        <dbReference type="Proteomes" id="UP000504624"/>
    </source>
</evidence>
<evidence type="ECO:0000256" key="6">
    <source>
        <dbReference type="SAM" id="MobiDB-lite"/>
    </source>
</evidence>
<dbReference type="AlphaFoldDB" id="A0A6J0J8T7"/>
<dbReference type="GO" id="GO:0005852">
    <property type="term" value="C:eukaryotic translation initiation factor 3 complex"/>
    <property type="evidence" value="ECO:0007669"/>
    <property type="project" value="InterPro"/>
</dbReference>
<keyword evidence="4" id="KW-0648">Protein biosynthesis</keyword>
<evidence type="ECO:0000256" key="4">
    <source>
        <dbReference type="ARBA" id="ARBA00022917"/>
    </source>
</evidence>
<evidence type="ECO:0000259" key="7">
    <source>
        <dbReference type="PROSITE" id="PS50250"/>
    </source>
</evidence>